<dbReference type="AlphaFoldDB" id="A0A6J6D6X8"/>
<dbReference type="PANTHER" id="PTHR34857">
    <property type="entry name" value="SLL0384 PROTEIN"/>
    <property type="match status" value="1"/>
</dbReference>
<comment type="subcellular location">
    <subcellularLocation>
        <location evidence="1">Cell membrane</location>
        <topology evidence="1">Multi-pass membrane protein</topology>
    </subcellularLocation>
</comment>
<keyword evidence="4 6" id="KW-1133">Transmembrane helix</keyword>
<dbReference type="GO" id="GO:0043190">
    <property type="term" value="C:ATP-binding cassette (ABC) transporter complex"/>
    <property type="evidence" value="ECO:0007669"/>
    <property type="project" value="InterPro"/>
</dbReference>
<gene>
    <name evidence="7" type="ORF">UFOPK1650_00029</name>
</gene>
<protein>
    <submittedName>
        <fullName evidence="7">Unannotated protein</fullName>
    </submittedName>
</protein>
<sequence length="222" mass="24802">MLVVVTTPITNWVSYLVYFSLIITVILVARLPLLTVFKRSLIEIPFVLFAVLMPFFGTGESYQVGGFTLYREGILAGTAIVAKGTLGVLGAITLSSTSTAREILRGLERLKLPALMVNIASFMLRYINVVTDEMERMRIARASRGFEAKGIRDWRILASVLATLFMRSYERGERVHLAMLSRGFTGVLPRTPDSPPRPRQYLQVVSLPLLALLIALSERILR</sequence>
<dbReference type="InterPro" id="IPR003339">
    <property type="entry name" value="ABC/ECF_trnsptr_transmembrane"/>
</dbReference>
<evidence type="ECO:0000256" key="5">
    <source>
        <dbReference type="ARBA" id="ARBA00023136"/>
    </source>
</evidence>
<dbReference type="EMBL" id="CAEZTJ010000002">
    <property type="protein sequence ID" value="CAB4559055.1"/>
    <property type="molecule type" value="Genomic_DNA"/>
</dbReference>
<feature type="transmembrane region" description="Helical" evidence="6">
    <location>
        <begin position="110"/>
        <end position="127"/>
    </location>
</feature>
<feature type="transmembrane region" description="Helical" evidence="6">
    <location>
        <begin position="74"/>
        <end position="98"/>
    </location>
</feature>
<dbReference type="InterPro" id="IPR051611">
    <property type="entry name" value="ECF_transporter_component"/>
</dbReference>
<proteinExistence type="predicted"/>
<feature type="transmembrane region" description="Helical" evidence="6">
    <location>
        <begin position="41"/>
        <end position="62"/>
    </location>
</feature>
<dbReference type="GO" id="GO:0006824">
    <property type="term" value="P:cobalt ion transport"/>
    <property type="evidence" value="ECO:0007669"/>
    <property type="project" value="InterPro"/>
</dbReference>
<organism evidence="7">
    <name type="scientific">freshwater metagenome</name>
    <dbReference type="NCBI Taxonomy" id="449393"/>
    <lineage>
        <taxon>unclassified sequences</taxon>
        <taxon>metagenomes</taxon>
        <taxon>ecological metagenomes</taxon>
    </lineage>
</organism>
<evidence type="ECO:0000256" key="6">
    <source>
        <dbReference type="SAM" id="Phobius"/>
    </source>
</evidence>
<evidence type="ECO:0000313" key="7">
    <source>
        <dbReference type="EMBL" id="CAB4559055.1"/>
    </source>
</evidence>
<evidence type="ECO:0000256" key="3">
    <source>
        <dbReference type="ARBA" id="ARBA00022692"/>
    </source>
</evidence>
<dbReference type="InterPro" id="IPR012809">
    <property type="entry name" value="ECF_CbiQ"/>
</dbReference>
<evidence type="ECO:0000256" key="2">
    <source>
        <dbReference type="ARBA" id="ARBA00022475"/>
    </source>
</evidence>
<dbReference type="PANTHER" id="PTHR34857:SF2">
    <property type="entry name" value="SLL0384 PROTEIN"/>
    <property type="match status" value="1"/>
</dbReference>
<evidence type="ECO:0000256" key="1">
    <source>
        <dbReference type="ARBA" id="ARBA00004651"/>
    </source>
</evidence>
<evidence type="ECO:0000256" key="4">
    <source>
        <dbReference type="ARBA" id="ARBA00022989"/>
    </source>
</evidence>
<accession>A0A6J6D6X8</accession>
<keyword evidence="5 6" id="KW-0472">Membrane</keyword>
<dbReference type="NCBIfam" id="TIGR02454">
    <property type="entry name" value="ECF_T_CbiQ"/>
    <property type="match status" value="1"/>
</dbReference>
<feature type="transmembrane region" description="Helical" evidence="6">
    <location>
        <begin position="12"/>
        <end position="29"/>
    </location>
</feature>
<dbReference type="Pfam" id="PF02361">
    <property type="entry name" value="CbiQ"/>
    <property type="match status" value="1"/>
</dbReference>
<reference evidence="7" key="1">
    <citation type="submission" date="2020-05" db="EMBL/GenBank/DDBJ databases">
        <authorList>
            <person name="Chiriac C."/>
            <person name="Salcher M."/>
            <person name="Ghai R."/>
            <person name="Kavagutti S V."/>
        </authorList>
    </citation>
    <scope>NUCLEOTIDE SEQUENCE</scope>
</reference>
<keyword evidence="3 6" id="KW-0812">Transmembrane</keyword>
<keyword evidence="2" id="KW-1003">Cell membrane</keyword>
<dbReference type="CDD" id="cd16914">
    <property type="entry name" value="EcfT"/>
    <property type="match status" value="1"/>
</dbReference>
<name>A0A6J6D6X8_9ZZZZ</name>